<gene>
    <name evidence="3" type="ORF">M9979_14215</name>
</gene>
<feature type="compositionally biased region" description="Low complexity" evidence="1">
    <location>
        <begin position="21"/>
        <end position="30"/>
    </location>
</feature>
<dbReference type="InterPro" id="IPR041613">
    <property type="entry name" value="Pept_S41_N"/>
</dbReference>
<accession>A0A9X2I021</accession>
<dbReference type="Pfam" id="PF18294">
    <property type="entry name" value="Pept_S41_N"/>
    <property type="match status" value="1"/>
</dbReference>
<dbReference type="Gene3D" id="2.30.42.10">
    <property type="match status" value="1"/>
</dbReference>
<dbReference type="Gene3D" id="3.30.750.170">
    <property type="match status" value="1"/>
</dbReference>
<evidence type="ECO:0000313" key="3">
    <source>
        <dbReference type="EMBL" id="MCP3736025.1"/>
    </source>
</evidence>
<dbReference type="SUPFAM" id="SSF52096">
    <property type="entry name" value="ClpP/crotonase"/>
    <property type="match status" value="1"/>
</dbReference>
<dbReference type="PANTHER" id="PTHR32060">
    <property type="entry name" value="TAIL-SPECIFIC PROTEASE"/>
    <property type="match status" value="1"/>
</dbReference>
<dbReference type="InterPro" id="IPR036034">
    <property type="entry name" value="PDZ_sf"/>
</dbReference>
<dbReference type="Pfam" id="PF03572">
    <property type="entry name" value="Peptidase_S41"/>
    <property type="match status" value="1"/>
</dbReference>
<dbReference type="InterPro" id="IPR029045">
    <property type="entry name" value="ClpP/crotonase-like_dom_sf"/>
</dbReference>
<dbReference type="EMBL" id="JAMLDY010000019">
    <property type="protein sequence ID" value="MCP3736025.1"/>
    <property type="molecule type" value="Genomic_DNA"/>
</dbReference>
<dbReference type="GO" id="GO:0004175">
    <property type="term" value="F:endopeptidase activity"/>
    <property type="evidence" value="ECO:0007669"/>
    <property type="project" value="TreeGrafter"/>
</dbReference>
<dbReference type="InterPro" id="IPR005151">
    <property type="entry name" value="Tail-specific_protease"/>
</dbReference>
<comment type="caution">
    <text evidence="3">The sequence shown here is derived from an EMBL/GenBank/DDBJ whole genome shotgun (WGS) entry which is preliminary data.</text>
</comment>
<dbReference type="RefSeq" id="WP_254290073.1">
    <property type="nucleotide sequence ID" value="NZ_JAMLDY010000019.1"/>
</dbReference>
<dbReference type="Gene3D" id="3.90.226.10">
    <property type="entry name" value="2-enoyl-CoA Hydratase, Chain A, domain 1"/>
    <property type="match status" value="1"/>
</dbReference>
<dbReference type="GO" id="GO:0006508">
    <property type="term" value="P:proteolysis"/>
    <property type="evidence" value="ECO:0007669"/>
    <property type="project" value="InterPro"/>
</dbReference>
<sequence length="479" mass="50133">MTAMLAGCGGGGGGSSGGATGSTPTPGVTPTPTAVAGCSLRERQDWVAAQLREWYLFPDTLPASLDPTPYSSADSYLDALTATARSQNKDRYFTYLTSIAQENAYYSSGSSAGFGWRLGLDSSGRLYVTESFENAPALTAGVDRGAEILAIGTTSSNLQTVSSLYNAGGNALSDSLGPNTSGTTRVFQIRDAAGTRTVSVTKNDFTLTPVSSRYGTQIITDAGQRYGYVNLRTFIDTADPALRDAFARFKAAGITNIVVDLRYNGGGLVRTAELMSNLLGGNRSTSEVQSYTTYRSEKSANNETTFFTPQAQSVAATRIAFIGTGGTASASEYVINAFIPYLHANAGLIGTNTYGKPVGQIALDKAACDDRLRVIAFALQNAARQGAYYNGLANTVEASCRAADDLSYPLGDPREASTRSALDFLQGKSCTRIGATASADGAASTQSQAAKVAREETMTALQPSPTGMSTAQREVPGLF</sequence>
<feature type="domain" description="Tail specific protease" evidence="2">
    <location>
        <begin position="193"/>
        <end position="399"/>
    </location>
</feature>
<dbReference type="PANTHER" id="PTHR32060:SF30">
    <property type="entry name" value="CARBOXY-TERMINAL PROCESSING PROTEASE CTPA"/>
    <property type="match status" value="1"/>
</dbReference>
<proteinExistence type="predicted"/>
<feature type="compositionally biased region" description="Gly residues" evidence="1">
    <location>
        <begin position="7"/>
        <end position="20"/>
    </location>
</feature>
<evidence type="ECO:0000256" key="1">
    <source>
        <dbReference type="SAM" id="MobiDB-lite"/>
    </source>
</evidence>
<dbReference type="GO" id="GO:0030288">
    <property type="term" value="C:outer membrane-bounded periplasmic space"/>
    <property type="evidence" value="ECO:0007669"/>
    <property type="project" value="TreeGrafter"/>
</dbReference>
<name>A0A9X2I021_9SPHN</name>
<feature type="region of interest" description="Disordered" evidence="1">
    <location>
        <begin position="1"/>
        <end position="30"/>
    </location>
</feature>
<keyword evidence="4" id="KW-1185">Reference proteome</keyword>
<dbReference type="GO" id="GO:0007165">
    <property type="term" value="P:signal transduction"/>
    <property type="evidence" value="ECO:0007669"/>
    <property type="project" value="TreeGrafter"/>
</dbReference>
<protein>
    <submittedName>
        <fullName evidence="3">S41 family peptidase</fullName>
    </submittedName>
</protein>
<dbReference type="Proteomes" id="UP001139486">
    <property type="component" value="Unassembled WGS sequence"/>
</dbReference>
<evidence type="ECO:0000313" key="4">
    <source>
        <dbReference type="Proteomes" id="UP001139486"/>
    </source>
</evidence>
<dbReference type="AlphaFoldDB" id="A0A9X2I021"/>
<feature type="region of interest" description="Disordered" evidence="1">
    <location>
        <begin position="457"/>
        <end position="479"/>
    </location>
</feature>
<feature type="compositionally biased region" description="Polar residues" evidence="1">
    <location>
        <begin position="459"/>
        <end position="472"/>
    </location>
</feature>
<organism evidence="3 4">
    <name type="scientific">Sphingomonas liriopis</name>
    <dbReference type="NCBI Taxonomy" id="2949094"/>
    <lineage>
        <taxon>Bacteria</taxon>
        <taxon>Pseudomonadati</taxon>
        <taxon>Pseudomonadota</taxon>
        <taxon>Alphaproteobacteria</taxon>
        <taxon>Sphingomonadales</taxon>
        <taxon>Sphingomonadaceae</taxon>
        <taxon>Sphingomonas</taxon>
    </lineage>
</organism>
<dbReference type="SMART" id="SM00245">
    <property type="entry name" value="TSPc"/>
    <property type="match status" value="1"/>
</dbReference>
<reference evidence="3" key="1">
    <citation type="submission" date="2022-05" db="EMBL/GenBank/DDBJ databases">
        <title>Sphingomonas sp. strain RP10 Genome sequencing and assembly.</title>
        <authorList>
            <person name="Kim I."/>
        </authorList>
    </citation>
    <scope>NUCLEOTIDE SEQUENCE</scope>
    <source>
        <strain evidence="3">RP10</strain>
    </source>
</reference>
<dbReference type="GO" id="GO:0008236">
    <property type="term" value="F:serine-type peptidase activity"/>
    <property type="evidence" value="ECO:0007669"/>
    <property type="project" value="InterPro"/>
</dbReference>
<dbReference type="CDD" id="cd07561">
    <property type="entry name" value="Peptidase_S41_CPP_like"/>
    <property type="match status" value="1"/>
</dbReference>
<evidence type="ECO:0000259" key="2">
    <source>
        <dbReference type="SMART" id="SM00245"/>
    </source>
</evidence>